<dbReference type="AlphaFoldDB" id="A0A0F9IRY7"/>
<organism evidence="1">
    <name type="scientific">marine sediment metagenome</name>
    <dbReference type="NCBI Taxonomy" id="412755"/>
    <lineage>
        <taxon>unclassified sequences</taxon>
        <taxon>metagenomes</taxon>
        <taxon>ecological metagenomes</taxon>
    </lineage>
</organism>
<protein>
    <submittedName>
        <fullName evidence="1">Uncharacterized protein</fullName>
    </submittedName>
</protein>
<name>A0A0F9IRY7_9ZZZZ</name>
<proteinExistence type="predicted"/>
<reference evidence="1" key="1">
    <citation type="journal article" date="2015" name="Nature">
        <title>Complex archaea that bridge the gap between prokaryotes and eukaryotes.</title>
        <authorList>
            <person name="Spang A."/>
            <person name="Saw J.H."/>
            <person name="Jorgensen S.L."/>
            <person name="Zaremba-Niedzwiedzka K."/>
            <person name="Martijn J."/>
            <person name="Lind A.E."/>
            <person name="van Eijk R."/>
            <person name="Schleper C."/>
            <person name="Guy L."/>
            <person name="Ettema T.J."/>
        </authorList>
    </citation>
    <scope>NUCLEOTIDE SEQUENCE</scope>
</reference>
<accession>A0A0F9IRY7</accession>
<evidence type="ECO:0000313" key="1">
    <source>
        <dbReference type="EMBL" id="KKM60169.1"/>
    </source>
</evidence>
<sequence length="91" mass="10671">MYKIELMFSFENKEQLNDIIEYIGIDFENNSIAKLNGYYKGIKEKSRVLILITDNSLKTKAKIHNIINYIKGIANQENVLYIETKIKAELR</sequence>
<comment type="caution">
    <text evidence="1">The sequence shown here is derived from an EMBL/GenBank/DDBJ whole genome shotgun (WGS) entry which is preliminary data.</text>
</comment>
<gene>
    <name evidence="1" type="ORF">LCGC14_1544520</name>
</gene>
<dbReference type="EMBL" id="LAZR01011729">
    <property type="protein sequence ID" value="KKM60169.1"/>
    <property type="molecule type" value="Genomic_DNA"/>
</dbReference>